<dbReference type="RefSeq" id="WP_382349504.1">
    <property type="nucleotide sequence ID" value="NZ_JBHSMC010000009.1"/>
</dbReference>
<dbReference type="InterPro" id="IPR003313">
    <property type="entry name" value="AraC-bd"/>
</dbReference>
<reference evidence="6" key="1">
    <citation type="journal article" date="2019" name="Int. J. Syst. Evol. Microbiol.">
        <title>The Global Catalogue of Microorganisms (GCM) 10K type strain sequencing project: providing services to taxonomists for standard genome sequencing and annotation.</title>
        <authorList>
            <consortium name="The Broad Institute Genomics Platform"/>
            <consortium name="The Broad Institute Genome Sequencing Center for Infectious Disease"/>
            <person name="Wu L."/>
            <person name="Ma J."/>
        </authorList>
    </citation>
    <scope>NUCLEOTIDE SEQUENCE [LARGE SCALE GENOMIC DNA]</scope>
    <source>
        <strain evidence="6">CGMCC 1.12237</strain>
    </source>
</reference>
<dbReference type="InterPro" id="IPR014710">
    <property type="entry name" value="RmlC-like_jellyroll"/>
</dbReference>
<evidence type="ECO:0000256" key="3">
    <source>
        <dbReference type="ARBA" id="ARBA00023163"/>
    </source>
</evidence>
<dbReference type="InterPro" id="IPR037923">
    <property type="entry name" value="HTH-like"/>
</dbReference>
<evidence type="ECO:0000313" key="6">
    <source>
        <dbReference type="Proteomes" id="UP001596147"/>
    </source>
</evidence>
<dbReference type="InterPro" id="IPR020449">
    <property type="entry name" value="Tscrpt_reg_AraC-type_HTH"/>
</dbReference>
<feature type="domain" description="HTH araC/xylS-type" evidence="4">
    <location>
        <begin position="189"/>
        <end position="288"/>
    </location>
</feature>
<dbReference type="Pfam" id="PF02311">
    <property type="entry name" value="AraC_binding"/>
    <property type="match status" value="1"/>
</dbReference>
<organism evidence="5 6">
    <name type="scientific">Lederbergia graminis</name>
    <dbReference type="NCBI Taxonomy" id="735518"/>
    <lineage>
        <taxon>Bacteria</taxon>
        <taxon>Bacillati</taxon>
        <taxon>Bacillota</taxon>
        <taxon>Bacilli</taxon>
        <taxon>Bacillales</taxon>
        <taxon>Bacillaceae</taxon>
        <taxon>Lederbergia</taxon>
    </lineage>
</organism>
<accession>A0ABW0LHS5</accession>
<evidence type="ECO:0000313" key="5">
    <source>
        <dbReference type="EMBL" id="MFC5464532.1"/>
    </source>
</evidence>
<evidence type="ECO:0000256" key="2">
    <source>
        <dbReference type="ARBA" id="ARBA00023125"/>
    </source>
</evidence>
<dbReference type="PROSITE" id="PS00041">
    <property type="entry name" value="HTH_ARAC_FAMILY_1"/>
    <property type="match status" value="1"/>
</dbReference>
<evidence type="ECO:0000256" key="1">
    <source>
        <dbReference type="ARBA" id="ARBA00023015"/>
    </source>
</evidence>
<dbReference type="PRINTS" id="PR00032">
    <property type="entry name" value="HTHARAC"/>
</dbReference>
<keyword evidence="6" id="KW-1185">Reference proteome</keyword>
<dbReference type="Gene3D" id="1.10.10.60">
    <property type="entry name" value="Homeodomain-like"/>
    <property type="match status" value="2"/>
</dbReference>
<dbReference type="SUPFAM" id="SSF51215">
    <property type="entry name" value="Regulatory protein AraC"/>
    <property type="match status" value="1"/>
</dbReference>
<comment type="caution">
    <text evidence="5">The sequence shown here is derived from an EMBL/GenBank/DDBJ whole genome shotgun (WGS) entry which is preliminary data.</text>
</comment>
<dbReference type="Proteomes" id="UP001596147">
    <property type="component" value="Unassembled WGS sequence"/>
</dbReference>
<dbReference type="EMBL" id="JBHSMC010000009">
    <property type="protein sequence ID" value="MFC5464532.1"/>
    <property type="molecule type" value="Genomic_DNA"/>
</dbReference>
<protein>
    <submittedName>
        <fullName evidence="5">AraC family transcriptional regulator</fullName>
    </submittedName>
</protein>
<name>A0ABW0LHS5_9BACI</name>
<keyword evidence="2" id="KW-0238">DNA-binding</keyword>
<dbReference type="PROSITE" id="PS01124">
    <property type="entry name" value="HTH_ARAC_FAMILY_2"/>
    <property type="match status" value="1"/>
</dbReference>
<dbReference type="Gene3D" id="2.60.120.10">
    <property type="entry name" value="Jelly Rolls"/>
    <property type="match status" value="1"/>
</dbReference>
<sequence>MTTKQVIELSKDFSFPFKISIYKNKGNWKMPFEWHEFLEIFYVLDGSGNYFIENKLYKFSKGDLFVIGKNELHKSQLVDDKGFDAVVIIFDHSFIQNGYSNSADDLLSPFFHRPSDFSHQLHTDKELKEKLEQSFQHLLKEYENQDDYTLSAISSLLQWLLIELKRAYGKSDDGALKHHSRKKLKPIVSMALDYMNQFYFQEDITLEKIAQQVGVSTTYLSSEFKKNTGFSIIEFITNKRVQMAIEHLLMSNLSIIDIAYKVGYKNVTHFNLVFKKLVGVSPSNYRKQHVNKQQRMESFHESSNKK</sequence>
<keyword evidence="3" id="KW-0804">Transcription</keyword>
<dbReference type="SUPFAM" id="SSF46689">
    <property type="entry name" value="Homeodomain-like"/>
    <property type="match status" value="2"/>
</dbReference>
<gene>
    <name evidence="5" type="ORF">ACFPM4_07190</name>
</gene>
<proteinExistence type="predicted"/>
<dbReference type="Pfam" id="PF12833">
    <property type="entry name" value="HTH_18"/>
    <property type="match status" value="1"/>
</dbReference>
<keyword evidence="1" id="KW-0805">Transcription regulation</keyword>
<dbReference type="InterPro" id="IPR009057">
    <property type="entry name" value="Homeodomain-like_sf"/>
</dbReference>
<dbReference type="InterPro" id="IPR018060">
    <property type="entry name" value="HTH_AraC"/>
</dbReference>
<dbReference type="PANTHER" id="PTHR43280:SF34">
    <property type="entry name" value="ARAC-FAMILY TRANSCRIPTIONAL REGULATOR"/>
    <property type="match status" value="1"/>
</dbReference>
<dbReference type="InterPro" id="IPR018062">
    <property type="entry name" value="HTH_AraC-typ_CS"/>
</dbReference>
<dbReference type="SMART" id="SM00342">
    <property type="entry name" value="HTH_ARAC"/>
    <property type="match status" value="1"/>
</dbReference>
<evidence type="ECO:0000259" key="4">
    <source>
        <dbReference type="PROSITE" id="PS01124"/>
    </source>
</evidence>
<dbReference type="PANTHER" id="PTHR43280">
    <property type="entry name" value="ARAC-FAMILY TRANSCRIPTIONAL REGULATOR"/>
    <property type="match status" value="1"/>
</dbReference>